<dbReference type="EMBL" id="JBBPFD010000020">
    <property type="protein sequence ID" value="KAK7884439.1"/>
    <property type="molecule type" value="Genomic_DNA"/>
</dbReference>
<evidence type="ECO:0000313" key="3">
    <source>
        <dbReference type="Proteomes" id="UP001460270"/>
    </source>
</evidence>
<comment type="caution">
    <text evidence="2">The sequence shown here is derived from an EMBL/GenBank/DDBJ whole genome shotgun (WGS) entry which is preliminary data.</text>
</comment>
<feature type="region of interest" description="Disordered" evidence="1">
    <location>
        <begin position="351"/>
        <end position="388"/>
    </location>
</feature>
<accession>A0AAW0MTA7</accession>
<keyword evidence="3" id="KW-1185">Reference proteome</keyword>
<evidence type="ECO:0000313" key="2">
    <source>
        <dbReference type="EMBL" id="KAK7884439.1"/>
    </source>
</evidence>
<sequence>MQGRIVQDTQMYPQNLQSRPAMPPQMPRQPQPNMQTPVQQSTMYTTSLERGPAQGVLSQTQLPMGQPPQHFGQQQPMQQPMVQTSQMQAWGQYRGQSPGPVQPLKQTKRIRMRTSNSGRKISKLRGSKSSAVPPTPPQMQTYQQWGGQQSFTLGFNQTWGQESMRPASPMQFVRLVCSSNHNSRLGRSNRLLLTRNRSSIRCIKGQCSPQAYTEAYLKAQALARKRVRRGQALPPGAHHGGHQRVRGQACVCRATTAETAGKGQLLNWVFISKVEVSLITLTLAVLMAEALWDGKKLEYATLGVARLSTADSPNHIVSTRHIRDVARDPGRQHVNLCGGAIPTERRATEEWKAGPSDGKRDSQANLHNGTVQRTTAMLSPSPVPRKSP</sequence>
<feature type="compositionally biased region" description="Polar residues" evidence="1">
    <location>
        <begin position="363"/>
        <end position="378"/>
    </location>
</feature>
<proteinExistence type="predicted"/>
<feature type="compositionally biased region" description="Pro residues" evidence="1">
    <location>
        <begin position="21"/>
        <end position="30"/>
    </location>
</feature>
<gene>
    <name evidence="2" type="ORF">WMY93_027562</name>
</gene>
<feature type="compositionally biased region" description="Basic and acidic residues" evidence="1">
    <location>
        <begin position="351"/>
        <end position="362"/>
    </location>
</feature>
<dbReference type="Proteomes" id="UP001460270">
    <property type="component" value="Unassembled WGS sequence"/>
</dbReference>
<reference evidence="3" key="1">
    <citation type="submission" date="2024-04" db="EMBL/GenBank/DDBJ databases">
        <title>Salinicola lusitanus LLJ914,a marine bacterium isolated from the Okinawa Trough.</title>
        <authorList>
            <person name="Li J."/>
        </authorList>
    </citation>
    <scope>NUCLEOTIDE SEQUENCE [LARGE SCALE GENOMIC DNA]</scope>
</reference>
<dbReference type="AlphaFoldDB" id="A0AAW0MTA7"/>
<name>A0AAW0MTA7_9GOBI</name>
<protein>
    <submittedName>
        <fullName evidence="2">Uncharacterized protein</fullName>
    </submittedName>
</protein>
<feature type="region of interest" description="Disordered" evidence="1">
    <location>
        <begin position="1"/>
        <end position="36"/>
    </location>
</feature>
<organism evidence="2 3">
    <name type="scientific">Mugilogobius chulae</name>
    <name type="common">yellowstripe goby</name>
    <dbReference type="NCBI Taxonomy" id="88201"/>
    <lineage>
        <taxon>Eukaryota</taxon>
        <taxon>Metazoa</taxon>
        <taxon>Chordata</taxon>
        <taxon>Craniata</taxon>
        <taxon>Vertebrata</taxon>
        <taxon>Euteleostomi</taxon>
        <taxon>Actinopterygii</taxon>
        <taxon>Neopterygii</taxon>
        <taxon>Teleostei</taxon>
        <taxon>Neoteleostei</taxon>
        <taxon>Acanthomorphata</taxon>
        <taxon>Gobiaria</taxon>
        <taxon>Gobiiformes</taxon>
        <taxon>Gobioidei</taxon>
        <taxon>Gobiidae</taxon>
        <taxon>Gobionellinae</taxon>
        <taxon>Mugilogobius</taxon>
    </lineage>
</organism>
<feature type="compositionally biased region" description="Polar residues" evidence="1">
    <location>
        <begin position="7"/>
        <end position="18"/>
    </location>
</feature>
<evidence type="ECO:0000256" key="1">
    <source>
        <dbReference type="SAM" id="MobiDB-lite"/>
    </source>
</evidence>
<feature type="region of interest" description="Disordered" evidence="1">
    <location>
        <begin position="115"/>
        <end position="140"/>
    </location>
</feature>